<evidence type="ECO:0000256" key="2">
    <source>
        <dbReference type="ARBA" id="ARBA00007732"/>
    </source>
</evidence>
<evidence type="ECO:0000256" key="3">
    <source>
        <dbReference type="ARBA" id="ARBA00011396"/>
    </source>
</evidence>
<dbReference type="GO" id="GO:0006612">
    <property type="term" value="P:protein targeting to membrane"/>
    <property type="evidence" value="ECO:0007669"/>
    <property type="project" value="TreeGrafter"/>
</dbReference>
<reference evidence="8" key="1">
    <citation type="submission" date="2020-05" db="UniProtKB">
        <authorList>
            <consortium name="EnsemblMetazoa"/>
        </authorList>
    </citation>
    <scope>IDENTIFICATION</scope>
    <source>
        <strain evidence="8">BB02</strain>
    </source>
</reference>
<evidence type="ECO:0000256" key="5">
    <source>
        <dbReference type="ARBA" id="ARBA00022824"/>
    </source>
</evidence>
<dbReference type="PANTHER" id="PTHR13254:SF0">
    <property type="entry name" value="GOLGIN SUBFAMILY A MEMBER 7_ERF4 DOMAIN-CONTAINING PROTEIN"/>
    <property type="match status" value="1"/>
</dbReference>
<gene>
    <name evidence="8" type="primary">106065378</name>
</gene>
<dbReference type="GO" id="GO:0005789">
    <property type="term" value="C:endoplasmic reticulum membrane"/>
    <property type="evidence" value="ECO:0007669"/>
    <property type="project" value="UniProtKB-SubCell"/>
</dbReference>
<protein>
    <recommendedName>
        <fullName evidence="4">Ras modification protein ERF4</fullName>
    </recommendedName>
</protein>
<dbReference type="InterPro" id="IPR051371">
    <property type="entry name" value="Ras_palmitoyltransferase"/>
</dbReference>
<dbReference type="STRING" id="6526.A0A2C9LAI0"/>
<comment type="similarity">
    <text evidence="2">Belongs to the ERF4 family.</text>
</comment>
<evidence type="ECO:0000313" key="8">
    <source>
        <dbReference type="EnsemblMetazoa" id="BGLB029007-PA"/>
    </source>
</evidence>
<dbReference type="InterPro" id="IPR019383">
    <property type="entry name" value="Golgin_A_7/ERF4"/>
</dbReference>
<name>A0A2C9LAI0_BIOGL</name>
<sequence>MDQQRSPHTKVFIQRDFSDGIPVKFQTRYPPELEGRVDRATYERTINTINEMFADAESLGSRTYCESCFACLTGYIALLCMDTYYEKTLKKVRIYLEEQNQTIYMSRGVMLIDPAERGLRIVSFLFTFLHTYKIF</sequence>
<keyword evidence="5" id="KW-0256">Endoplasmic reticulum</keyword>
<evidence type="ECO:0000313" key="9">
    <source>
        <dbReference type="Proteomes" id="UP000076420"/>
    </source>
</evidence>
<dbReference type="VEuPathDB" id="VectorBase:BGLB029007"/>
<dbReference type="KEGG" id="bgt:106065378"/>
<dbReference type="Pfam" id="PF10256">
    <property type="entry name" value="Erf4"/>
    <property type="match status" value="1"/>
</dbReference>
<feature type="domain" description="Golgin subfamily A member 7/ERF4" evidence="7">
    <location>
        <begin position="11"/>
        <end position="122"/>
    </location>
</feature>
<evidence type="ECO:0000256" key="6">
    <source>
        <dbReference type="ARBA" id="ARBA00023136"/>
    </source>
</evidence>
<dbReference type="AlphaFoldDB" id="A0A2C9LAI0"/>
<accession>A0A2C9LAI0</accession>
<dbReference type="PANTHER" id="PTHR13254">
    <property type="entry name" value="GOLGI AUTOANTIGEN, GOLGIN SUBFAMILY A, 7"/>
    <property type="match status" value="1"/>
</dbReference>
<evidence type="ECO:0000259" key="7">
    <source>
        <dbReference type="Pfam" id="PF10256"/>
    </source>
</evidence>
<comment type="subcellular location">
    <subcellularLocation>
        <location evidence="1">Endoplasmic reticulum membrane</location>
        <topology evidence="1">Peripheral membrane protein</topology>
    </subcellularLocation>
</comment>
<dbReference type="EnsemblMetazoa" id="BGLB029007-RA">
    <property type="protein sequence ID" value="BGLB029007-PA"/>
    <property type="gene ID" value="BGLB029007"/>
</dbReference>
<comment type="subunit">
    <text evidence="3">Interacts with ERF2.</text>
</comment>
<organism evidence="8 9">
    <name type="scientific">Biomphalaria glabrata</name>
    <name type="common">Bloodfluke planorb</name>
    <name type="synonym">Freshwater snail</name>
    <dbReference type="NCBI Taxonomy" id="6526"/>
    <lineage>
        <taxon>Eukaryota</taxon>
        <taxon>Metazoa</taxon>
        <taxon>Spiralia</taxon>
        <taxon>Lophotrochozoa</taxon>
        <taxon>Mollusca</taxon>
        <taxon>Gastropoda</taxon>
        <taxon>Heterobranchia</taxon>
        <taxon>Euthyneura</taxon>
        <taxon>Panpulmonata</taxon>
        <taxon>Hygrophila</taxon>
        <taxon>Lymnaeoidea</taxon>
        <taxon>Planorbidae</taxon>
        <taxon>Biomphalaria</taxon>
    </lineage>
</organism>
<dbReference type="VEuPathDB" id="VectorBase:BGLAX_040847"/>
<dbReference type="Proteomes" id="UP000076420">
    <property type="component" value="Unassembled WGS sequence"/>
</dbReference>
<evidence type="ECO:0000256" key="4">
    <source>
        <dbReference type="ARBA" id="ARBA00018463"/>
    </source>
</evidence>
<keyword evidence="6" id="KW-0472">Membrane</keyword>
<evidence type="ECO:0000256" key="1">
    <source>
        <dbReference type="ARBA" id="ARBA00004406"/>
    </source>
</evidence>
<proteinExistence type="inferred from homology"/>
<dbReference type="GO" id="GO:0002178">
    <property type="term" value="C:palmitoyltransferase complex"/>
    <property type="evidence" value="ECO:0007669"/>
    <property type="project" value="TreeGrafter"/>
</dbReference>